<keyword evidence="4" id="KW-0540">Nuclease</keyword>
<feature type="region of interest" description="Disordered" evidence="8">
    <location>
        <begin position="77"/>
        <end position="104"/>
    </location>
</feature>
<feature type="domain" description="Reverse transcriptase" evidence="9">
    <location>
        <begin position="569"/>
        <end position="749"/>
    </location>
</feature>
<dbReference type="PROSITE" id="PS50878">
    <property type="entry name" value="RT_POL"/>
    <property type="match status" value="1"/>
</dbReference>
<comment type="caution">
    <text evidence="10">The sequence shown here is derived from an EMBL/GenBank/DDBJ whole genome shotgun (WGS) entry which is preliminary data.</text>
</comment>
<dbReference type="CDD" id="cd01647">
    <property type="entry name" value="RT_LTR"/>
    <property type="match status" value="1"/>
</dbReference>
<name>A0A364MSF0_STELY</name>
<evidence type="ECO:0000256" key="4">
    <source>
        <dbReference type="ARBA" id="ARBA00022722"/>
    </source>
</evidence>
<evidence type="ECO:0000256" key="7">
    <source>
        <dbReference type="ARBA" id="ARBA00022918"/>
    </source>
</evidence>
<dbReference type="STRING" id="183478.A0A364MSF0"/>
<dbReference type="EC" id="2.7.7.49" evidence="1"/>
<dbReference type="InterPro" id="IPR041373">
    <property type="entry name" value="RT_RNaseH"/>
</dbReference>
<dbReference type="InterPro" id="IPR021109">
    <property type="entry name" value="Peptidase_aspartic_dom_sf"/>
</dbReference>
<dbReference type="FunFam" id="3.30.70.270:FF:000063">
    <property type="entry name" value="Zinc knuckle domaincontaining protein"/>
    <property type="match status" value="1"/>
</dbReference>
<sequence length="1137" mass="130750">MQARVDDDTMNWEEPRGGQRDLPPERNHTLEVEELQDHVRRLQSDLNRATQERQSYAVLSQQLQALTQIVEDQRRMLSVPSPGGTTPPATSTSGRSQEPVRYEKPRLPDVEVFEKGSHEDYTQWKTRVQAKLFADQRAYPSESDQVHYVITRTKGWAFTALRTYVTALMEGRSSPSLQSLWQQLDGFFIDPTIKEKAMHFLRTTKQGKGDLIPHVQSFDLKFLEAGLDSASDAQKIDYLKNSLNRRLLRYQVGYQPPAGETYEQFVQRMRVTWENLKAVDQSSFNYTPRTTSPPRTHHHNDAMEWTPTIGAIKPRTTREFWGTKAEVQERKEKGTCLRCDNGCCTYGIITEKFVRLKGLPRIEIPQIIIEGVNGQRSSVGAITEFTLDVGGLKQQAAAYVVPSAYGYDMILGKTWLERVGGIIDNERKTLTLLKYGIAVQSTESQANEVKHIPISAAAFRHHVRQSKIGNKKIQIFAASLKDIEKALQVKTPLTKEEVLRQLPDYLQSYGDLFLPKEGEDLPPIRGPDVDHKIELELQDGREPKVPYGPLYNMSRDELLVLRKTLHELLDKGFVRASNSPAASPVLFVRKPGGGLRFCVDYRALNAITKKDRYPLPLIRETLHQIGQAKWYTKLDVTAAFHKIRITEGQEWMTAFRTRFGSYEWLVTPFGLANAPSTFQRYVNWTLREFLDDFVSAYLDDIIIFTDGSLFQHHAHVRTILDRLKDAGLQLELKKCEFDVQRTKYLGFIIEAGKGISMDPEKVEAIQEWKSPTTVRGVRGFIGFANFYRKFIPHFARHAEPLVQLTKKDVKFTWGEEQEKSFRTLKEAFLSKEVLIPFDPDRRTVVECDSSGHALGGTLSQEDENGILRTVAYLSKKFNSHEANYPIHDKELLAVIYCLKEWDAELRGVQEFEVITDHKNLEYFTKKQKMTERHVRWSVELSRFSNMRIRYRPGKENARADALSRRDQDFPQDDLDDRIATREFVMLSPTQQQEALGIFPVRIDQEPLISPTLPQAPNQEELLSRHWATAATEDVVYQEVLHAVREGQRSLSTTRKIAVSLGDCTIDSEGRLRWRNRIWAPESEPLRTGIIQIAHLSLQTGHPGREETYRIIAREWYWPKMSDDIRRFFQAARGNTLL</sequence>
<dbReference type="OrthoDB" id="5599418at2759"/>
<proteinExistence type="predicted"/>
<evidence type="ECO:0000256" key="5">
    <source>
        <dbReference type="ARBA" id="ARBA00022759"/>
    </source>
</evidence>
<evidence type="ECO:0000256" key="3">
    <source>
        <dbReference type="ARBA" id="ARBA00022695"/>
    </source>
</evidence>
<keyword evidence="5" id="KW-0255">Endonuclease</keyword>
<keyword evidence="3" id="KW-0548">Nucleotidyltransferase</keyword>
<dbReference type="GO" id="GO:0016787">
    <property type="term" value="F:hydrolase activity"/>
    <property type="evidence" value="ECO:0007669"/>
    <property type="project" value="UniProtKB-KW"/>
</dbReference>
<keyword evidence="2" id="KW-0808">Transferase</keyword>
<evidence type="ECO:0000256" key="1">
    <source>
        <dbReference type="ARBA" id="ARBA00012493"/>
    </source>
</evidence>
<dbReference type="SUPFAM" id="SSF56672">
    <property type="entry name" value="DNA/RNA polymerases"/>
    <property type="match status" value="1"/>
</dbReference>
<feature type="compositionally biased region" description="Low complexity" evidence="8">
    <location>
        <begin position="78"/>
        <end position="94"/>
    </location>
</feature>
<dbReference type="InterPro" id="IPR050951">
    <property type="entry name" value="Retrovirus_Pol_polyprotein"/>
</dbReference>
<keyword evidence="6" id="KW-0378">Hydrolase</keyword>
<dbReference type="GO" id="GO:0004519">
    <property type="term" value="F:endonuclease activity"/>
    <property type="evidence" value="ECO:0007669"/>
    <property type="project" value="UniProtKB-KW"/>
</dbReference>
<dbReference type="PANTHER" id="PTHR37984">
    <property type="entry name" value="PROTEIN CBG26694"/>
    <property type="match status" value="1"/>
</dbReference>
<dbReference type="Gene3D" id="3.10.10.10">
    <property type="entry name" value="HIV Type 1 Reverse Transcriptase, subunit A, domain 1"/>
    <property type="match status" value="1"/>
</dbReference>
<dbReference type="EMBL" id="QGDH01000236">
    <property type="protein sequence ID" value="RAR01997.1"/>
    <property type="molecule type" value="Genomic_DNA"/>
</dbReference>
<keyword evidence="7 10" id="KW-0695">RNA-directed DNA polymerase</keyword>
<feature type="region of interest" description="Disordered" evidence="8">
    <location>
        <begin position="1"/>
        <end position="27"/>
    </location>
</feature>
<dbReference type="Pfam" id="PF17921">
    <property type="entry name" value="Integrase_H2C2"/>
    <property type="match status" value="1"/>
</dbReference>
<keyword evidence="11" id="KW-1185">Reference proteome</keyword>
<gene>
    <name evidence="10" type="ORF">DDE83_008721</name>
</gene>
<dbReference type="CDD" id="cd00303">
    <property type="entry name" value="retropepsin_like"/>
    <property type="match status" value="1"/>
</dbReference>
<dbReference type="AlphaFoldDB" id="A0A364MSF0"/>
<dbReference type="InterPro" id="IPR041588">
    <property type="entry name" value="Integrase_H2C2"/>
</dbReference>
<dbReference type="InterPro" id="IPR000477">
    <property type="entry name" value="RT_dom"/>
</dbReference>
<evidence type="ECO:0000256" key="6">
    <source>
        <dbReference type="ARBA" id="ARBA00022801"/>
    </source>
</evidence>
<accession>A0A364MSF0</accession>
<protein>
    <recommendedName>
        <fullName evidence="1">RNA-directed DNA polymerase</fullName>
        <ecNumber evidence="1">2.7.7.49</ecNumber>
    </recommendedName>
</protein>
<evidence type="ECO:0000256" key="2">
    <source>
        <dbReference type="ARBA" id="ARBA00022679"/>
    </source>
</evidence>
<dbReference type="InterPro" id="IPR043502">
    <property type="entry name" value="DNA/RNA_pol_sf"/>
</dbReference>
<organism evidence="10 11">
    <name type="scientific">Stemphylium lycopersici</name>
    <name type="common">Tomato gray leaf spot disease fungus</name>
    <name type="synonym">Thyrospora lycopersici</name>
    <dbReference type="NCBI Taxonomy" id="183478"/>
    <lineage>
        <taxon>Eukaryota</taxon>
        <taxon>Fungi</taxon>
        <taxon>Dikarya</taxon>
        <taxon>Ascomycota</taxon>
        <taxon>Pezizomycotina</taxon>
        <taxon>Dothideomycetes</taxon>
        <taxon>Pleosporomycetidae</taxon>
        <taxon>Pleosporales</taxon>
        <taxon>Pleosporineae</taxon>
        <taxon>Pleosporaceae</taxon>
        <taxon>Stemphylium</taxon>
    </lineage>
</organism>
<dbReference type="Gene3D" id="3.30.70.270">
    <property type="match status" value="2"/>
</dbReference>
<reference evidence="11" key="1">
    <citation type="submission" date="2018-05" db="EMBL/GenBank/DDBJ databases">
        <title>Draft genome sequence of Stemphylium lycopersici strain CIDEFI 213.</title>
        <authorList>
            <person name="Medina R."/>
            <person name="Franco M.E.E."/>
            <person name="Lucentini C.G."/>
            <person name="Saparrat M.C.N."/>
            <person name="Balatti P.A."/>
        </authorList>
    </citation>
    <scope>NUCLEOTIDE SEQUENCE [LARGE SCALE GENOMIC DNA]</scope>
    <source>
        <strain evidence="11">CIDEFI 213</strain>
    </source>
</reference>
<evidence type="ECO:0000256" key="8">
    <source>
        <dbReference type="SAM" id="MobiDB-lite"/>
    </source>
</evidence>
<dbReference type="Pfam" id="PF17917">
    <property type="entry name" value="RT_RNaseH"/>
    <property type="match status" value="1"/>
</dbReference>
<dbReference type="PANTHER" id="PTHR37984:SF5">
    <property type="entry name" value="PROTEIN NYNRIN-LIKE"/>
    <property type="match status" value="1"/>
</dbReference>
<dbReference type="Gene3D" id="1.10.340.70">
    <property type="match status" value="1"/>
</dbReference>
<dbReference type="Gene3D" id="2.40.70.10">
    <property type="entry name" value="Acid Proteases"/>
    <property type="match status" value="1"/>
</dbReference>
<dbReference type="CDD" id="cd09274">
    <property type="entry name" value="RNase_HI_RT_Ty3"/>
    <property type="match status" value="1"/>
</dbReference>
<evidence type="ECO:0000313" key="10">
    <source>
        <dbReference type="EMBL" id="RAR01997.1"/>
    </source>
</evidence>
<dbReference type="Pfam" id="PF00078">
    <property type="entry name" value="RVT_1"/>
    <property type="match status" value="1"/>
</dbReference>
<dbReference type="GO" id="GO:0003964">
    <property type="term" value="F:RNA-directed DNA polymerase activity"/>
    <property type="evidence" value="ECO:0007669"/>
    <property type="project" value="UniProtKB-KW"/>
</dbReference>
<evidence type="ECO:0000313" key="11">
    <source>
        <dbReference type="Proteomes" id="UP000249619"/>
    </source>
</evidence>
<dbReference type="InterPro" id="IPR043128">
    <property type="entry name" value="Rev_trsase/Diguanyl_cyclase"/>
</dbReference>
<evidence type="ECO:0000259" key="9">
    <source>
        <dbReference type="PROSITE" id="PS50878"/>
    </source>
</evidence>
<dbReference type="Proteomes" id="UP000249619">
    <property type="component" value="Unassembled WGS sequence"/>
</dbReference>